<protein>
    <submittedName>
        <fullName evidence="1">Uncharacterized protein</fullName>
    </submittedName>
</protein>
<accession>A0A5K1I8Y2</accession>
<keyword evidence="2" id="KW-1185">Reference proteome</keyword>
<evidence type="ECO:0000313" key="1">
    <source>
        <dbReference type="EMBL" id="VVZ95532.1"/>
    </source>
</evidence>
<sequence length="295" mass="33261">MYGYDAVILDHSLNDLVFYSERVGQYKNILARLYDFIFSLNIPCLVIGFQPMSLFLSGGDNNIIELIRSEALSRGFYFFDFNSEMLKLLSGGVDCYKKFFMDDTHPKREVAFEVGGMIADELFFIMDHTPFECTGVRERYRNSSRQAFPFYFVGNDDVENGFEGFKVESSIVSVSGFKVEREWLEVKAASAGVLIGIFLDSRNSYGFIEFSSEGGGVVKNLVFKGAVFRSDNSKPLVWFRPINTSLEVRGSFVVRCRESGCLSSGYEETPATIGNLKKVSLFRPQVSVVGFLVMC</sequence>
<evidence type="ECO:0000313" key="2">
    <source>
        <dbReference type="Proteomes" id="UP000326725"/>
    </source>
</evidence>
<dbReference type="AlphaFoldDB" id="A0A5K1I8Y2"/>
<dbReference type="Proteomes" id="UP000326725">
    <property type="component" value="Unassembled WGS sequence"/>
</dbReference>
<dbReference type="RefSeq" id="WP_151443275.1">
    <property type="nucleotide sequence ID" value="NZ_CABVOU010000030.1"/>
</dbReference>
<dbReference type="SUPFAM" id="SSF52266">
    <property type="entry name" value="SGNH hydrolase"/>
    <property type="match status" value="1"/>
</dbReference>
<reference evidence="1 2" key="1">
    <citation type="submission" date="2019-09" db="EMBL/GenBank/DDBJ databases">
        <authorList>
            <person name="Criscuolo A."/>
        </authorList>
    </citation>
    <scope>NUCLEOTIDE SEQUENCE [LARGE SCALE GENOMIC DNA]</scope>
    <source>
        <strain evidence="2">3(2)</strain>
    </source>
</reference>
<name>A0A5K1I8Y2_9GAMM</name>
<organism evidence="1 2">
    <name type="scientific">Halomonas lysinitropha</name>
    <dbReference type="NCBI Taxonomy" id="2607506"/>
    <lineage>
        <taxon>Bacteria</taxon>
        <taxon>Pseudomonadati</taxon>
        <taxon>Pseudomonadota</taxon>
        <taxon>Gammaproteobacteria</taxon>
        <taxon>Oceanospirillales</taxon>
        <taxon>Halomonadaceae</taxon>
        <taxon>Halomonas</taxon>
    </lineage>
</organism>
<dbReference type="EMBL" id="CABVOU010000030">
    <property type="protein sequence ID" value="VVZ95532.1"/>
    <property type="molecule type" value="Genomic_DNA"/>
</dbReference>
<gene>
    <name evidence="1" type="ORF">HALO32_01603</name>
</gene>
<proteinExistence type="predicted"/>